<dbReference type="InterPro" id="IPR008254">
    <property type="entry name" value="Flavodoxin/NO_synth"/>
</dbReference>
<dbReference type="EMBL" id="VMHE01000007">
    <property type="protein sequence ID" value="TSJ65828.1"/>
    <property type="molecule type" value="Genomic_DNA"/>
</dbReference>
<dbReference type="PANTHER" id="PTHR42809">
    <property type="entry name" value="FLAVODOXIN 2"/>
    <property type="match status" value="1"/>
</dbReference>
<accession>A0A556PN86</accession>
<dbReference type="InterPro" id="IPR029039">
    <property type="entry name" value="Flavoprotein-like_sf"/>
</dbReference>
<dbReference type="InterPro" id="IPR010088">
    <property type="entry name" value="RNR_flavodoxin"/>
</dbReference>
<dbReference type="Proteomes" id="UP000316425">
    <property type="component" value="Unassembled WGS sequence"/>
</dbReference>
<keyword evidence="6" id="KW-0288">FMN</keyword>
<dbReference type="PROSITE" id="PS50902">
    <property type="entry name" value="FLAVODOXIN_LIKE"/>
    <property type="match status" value="1"/>
</dbReference>
<organism evidence="9 10">
    <name type="scientific">Allobacillus salarius</name>
    <dbReference type="NCBI Taxonomy" id="1955272"/>
    <lineage>
        <taxon>Bacteria</taxon>
        <taxon>Bacillati</taxon>
        <taxon>Bacillota</taxon>
        <taxon>Bacilli</taxon>
        <taxon>Bacillales</taxon>
        <taxon>Bacillaceae</taxon>
        <taxon>Allobacillus</taxon>
    </lineage>
</organism>
<feature type="domain" description="Flavodoxin-like" evidence="8">
    <location>
        <begin position="3"/>
        <end position="137"/>
    </location>
</feature>
<dbReference type="NCBIfam" id="NF006747">
    <property type="entry name" value="PRK09271.1"/>
    <property type="match status" value="1"/>
</dbReference>
<dbReference type="GO" id="GO:0010181">
    <property type="term" value="F:FMN binding"/>
    <property type="evidence" value="ECO:0007669"/>
    <property type="project" value="InterPro"/>
</dbReference>
<dbReference type="OrthoDB" id="9790745at2"/>
<keyword evidence="10" id="KW-1185">Reference proteome</keyword>
<comment type="caution">
    <text evidence="9">The sequence shown here is derived from an EMBL/GenBank/DDBJ whole genome shotgun (WGS) entry which is preliminary data.</text>
</comment>
<dbReference type="RefSeq" id="WP_144088393.1">
    <property type="nucleotide sequence ID" value="NZ_VMHE01000007.1"/>
</dbReference>
<comment type="cofactor">
    <cofactor evidence="1">
        <name>FMN</name>
        <dbReference type="ChEBI" id="CHEBI:58210"/>
    </cofactor>
</comment>
<dbReference type="Gene3D" id="3.40.50.360">
    <property type="match status" value="1"/>
</dbReference>
<reference evidence="9 10" key="1">
    <citation type="submission" date="2019-07" db="EMBL/GenBank/DDBJ databases">
        <title>Allobacillus sp. nov. SKP isolated from shrimp paste of Euphausiacea.</title>
        <authorList>
            <person name="Kanchanasin P."/>
            <person name="Tanasupawat S."/>
            <person name="Shi W."/>
            <person name="Wu L."/>
            <person name="Ma J."/>
        </authorList>
    </citation>
    <scope>NUCLEOTIDE SEQUENCE [LARGE SCALE GENOMIC DNA]</scope>
    <source>
        <strain evidence="9 10">SKP4-8</strain>
    </source>
</reference>
<dbReference type="InterPro" id="IPR050619">
    <property type="entry name" value="Flavodoxin"/>
</dbReference>
<evidence type="ECO:0000256" key="4">
    <source>
        <dbReference type="ARBA" id="ARBA00022448"/>
    </source>
</evidence>
<keyword evidence="4" id="KW-0813">Transport</keyword>
<evidence type="ECO:0000256" key="3">
    <source>
        <dbReference type="ARBA" id="ARBA00005267"/>
    </source>
</evidence>
<sequence>MRVIIPYLSYSGNTKEVAELIEERLKKRDVFVDMHPIGISPPFDPMDYDLIFLGTFTWDYGGVPEEVKDFILEIGYKPDHIAVFGTGDTQFGGEDLFCNAVNKLTKFYHSQWSGLKIEQSPRGSQEEKVHKWVEGVLQHGKIFA</sequence>
<dbReference type="NCBIfam" id="TIGR01754">
    <property type="entry name" value="flav_RNR"/>
    <property type="match status" value="1"/>
</dbReference>
<keyword evidence="5" id="KW-0285">Flavoprotein</keyword>
<proteinExistence type="inferred from homology"/>
<dbReference type="AlphaFoldDB" id="A0A556PN86"/>
<gene>
    <name evidence="9" type="ORF">FPQ13_05835</name>
</gene>
<evidence type="ECO:0000259" key="8">
    <source>
        <dbReference type="PROSITE" id="PS50902"/>
    </source>
</evidence>
<name>A0A556PN86_9BACI</name>
<dbReference type="GO" id="GO:0016651">
    <property type="term" value="F:oxidoreductase activity, acting on NAD(P)H"/>
    <property type="evidence" value="ECO:0007669"/>
    <property type="project" value="UniProtKB-ARBA"/>
</dbReference>
<protein>
    <submittedName>
        <fullName evidence="9">Flavodoxin</fullName>
    </submittedName>
</protein>
<evidence type="ECO:0000256" key="1">
    <source>
        <dbReference type="ARBA" id="ARBA00001917"/>
    </source>
</evidence>
<dbReference type="Pfam" id="PF00258">
    <property type="entry name" value="Flavodoxin_1"/>
    <property type="match status" value="1"/>
</dbReference>
<keyword evidence="7" id="KW-0249">Electron transport</keyword>
<evidence type="ECO:0000313" key="10">
    <source>
        <dbReference type="Proteomes" id="UP000316425"/>
    </source>
</evidence>
<evidence type="ECO:0000313" key="9">
    <source>
        <dbReference type="EMBL" id="TSJ65828.1"/>
    </source>
</evidence>
<dbReference type="SUPFAM" id="SSF52218">
    <property type="entry name" value="Flavoproteins"/>
    <property type="match status" value="1"/>
</dbReference>
<comment type="similarity">
    <text evidence="3">Belongs to the flavodoxin family.</text>
</comment>
<evidence type="ECO:0000256" key="5">
    <source>
        <dbReference type="ARBA" id="ARBA00022630"/>
    </source>
</evidence>
<dbReference type="PANTHER" id="PTHR42809:SF1">
    <property type="entry name" value="FLAVODOXIN 1"/>
    <property type="match status" value="1"/>
</dbReference>
<evidence type="ECO:0000256" key="2">
    <source>
        <dbReference type="ARBA" id="ARBA00003297"/>
    </source>
</evidence>
<comment type="function">
    <text evidence="2">Low-potential electron donor to a number of redox enzymes.</text>
</comment>
<evidence type="ECO:0000256" key="6">
    <source>
        <dbReference type="ARBA" id="ARBA00022643"/>
    </source>
</evidence>
<evidence type="ECO:0000256" key="7">
    <source>
        <dbReference type="ARBA" id="ARBA00022982"/>
    </source>
</evidence>